<dbReference type="PANTHER" id="PTHR33048">
    <property type="entry name" value="PTH11-LIKE INTEGRAL MEMBRANE PROTEIN (AFU_ORTHOLOGUE AFUA_5G11245)"/>
    <property type="match status" value="1"/>
</dbReference>
<feature type="transmembrane region" description="Helical" evidence="6">
    <location>
        <begin position="192"/>
        <end position="215"/>
    </location>
</feature>
<evidence type="ECO:0000256" key="5">
    <source>
        <dbReference type="ARBA" id="ARBA00038359"/>
    </source>
</evidence>
<dbReference type="PANTHER" id="PTHR33048:SF158">
    <property type="entry name" value="MEMBRANE PROTEIN PTH11-LIKE, PUTATIVE-RELATED"/>
    <property type="match status" value="1"/>
</dbReference>
<comment type="caution">
    <text evidence="8">The sequence shown here is derived from an EMBL/GenBank/DDBJ whole genome shotgun (WGS) entry which is preliminary data.</text>
</comment>
<evidence type="ECO:0000256" key="3">
    <source>
        <dbReference type="ARBA" id="ARBA00022989"/>
    </source>
</evidence>
<dbReference type="EMBL" id="JELW01000050">
    <property type="protein sequence ID" value="EXU96381.1"/>
    <property type="molecule type" value="Genomic_DNA"/>
</dbReference>
<dbReference type="GO" id="GO:0016020">
    <property type="term" value="C:membrane"/>
    <property type="evidence" value="ECO:0007669"/>
    <property type="project" value="UniProtKB-SubCell"/>
</dbReference>
<feature type="transmembrane region" description="Helical" evidence="6">
    <location>
        <begin position="144"/>
        <end position="167"/>
    </location>
</feature>
<comment type="subcellular location">
    <subcellularLocation>
        <location evidence="1">Membrane</location>
        <topology evidence="1">Multi-pass membrane protein</topology>
    </subcellularLocation>
</comment>
<evidence type="ECO:0000313" key="9">
    <source>
        <dbReference type="Proteomes" id="UP000030151"/>
    </source>
</evidence>
<dbReference type="Pfam" id="PF20684">
    <property type="entry name" value="Fung_rhodopsin"/>
    <property type="match status" value="1"/>
</dbReference>
<evidence type="ECO:0000256" key="2">
    <source>
        <dbReference type="ARBA" id="ARBA00022692"/>
    </source>
</evidence>
<accession>A0A014P4A0</accession>
<feature type="transmembrane region" description="Helical" evidence="6">
    <location>
        <begin position="30"/>
        <end position="49"/>
    </location>
</feature>
<protein>
    <recommendedName>
        <fullName evidence="7">Rhodopsin domain-containing protein</fullName>
    </recommendedName>
</protein>
<sequence>MDGLDYTKVPLGVPPPGQQSNLLDAESQAWIPRLAIYTTLPVALCFIIMRIGTRIRMKHSLGWDDYLSILSGVVRQLGTMRHLVVLDDMYGRHFWDIPVSAATSELMKETCAITAMYDVSAALTKVSLLALFLRIFARSRRSKMMIWAGIGFTVASYATLLGAWIYYSAPHQGEGWSDTIYQVRTGRDTPPISVVFGALAIFTDFYIIAIPITAISSLNLSTKKKFGVSALFVTGLLSVPSNPHPDGQACAFSVAGLSPRIENYRLTMVHGTPDPFWVSCPSYGLAVAEINLGIVCACVPVIVPLLKGLLTQLSVTTSSWRRYWGARSKGSTDIRNLEAGKGSPAPDPNRLGRRWLSLNLGSQKPRGTPSSGTITVTQATEIHMVPYSELRSIDMDYHRYLGNGKNGSHAASAERGRAG</sequence>
<dbReference type="InterPro" id="IPR049326">
    <property type="entry name" value="Rhodopsin_dom_fungi"/>
</dbReference>
<evidence type="ECO:0000256" key="1">
    <source>
        <dbReference type="ARBA" id="ARBA00004141"/>
    </source>
</evidence>
<dbReference type="HOGENOM" id="CLU_028200_12_8_1"/>
<feature type="domain" description="Rhodopsin" evidence="7">
    <location>
        <begin position="49"/>
        <end position="307"/>
    </location>
</feature>
<comment type="similarity">
    <text evidence="5">Belongs to the SAT4 family.</text>
</comment>
<dbReference type="Proteomes" id="UP000030151">
    <property type="component" value="Unassembled WGS sequence"/>
</dbReference>
<dbReference type="OrthoDB" id="5342292at2759"/>
<reference evidence="8 9" key="1">
    <citation type="submission" date="2014-02" db="EMBL/GenBank/DDBJ databases">
        <title>The genome sequence of the entomopathogenic fungus Metarhizium robertsii ARSEF 2575.</title>
        <authorList>
            <person name="Giuliano Garisto Donzelli B."/>
            <person name="Roe B.A."/>
            <person name="Macmil S.L."/>
            <person name="Krasnoff S.B."/>
            <person name="Gibson D.M."/>
        </authorList>
    </citation>
    <scope>NUCLEOTIDE SEQUENCE [LARGE SCALE GENOMIC DNA]</scope>
    <source>
        <strain evidence="8 9">ARSEF 2575</strain>
    </source>
</reference>
<keyword evidence="4 6" id="KW-0472">Membrane</keyword>
<evidence type="ECO:0000313" key="8">
    <source>
        <dbReference type="EMBL" id="EXU96381.1"/>
    </source>
</evidence>
<keyword evidence="3 6" id="KW-1133">Transmembrane helix</keyword>
<proteinExistence type="inferred from homology"/>
<name>A0A014P4A0_9HYPO</name>
<keyword evidence="2 6" id="KW-0812">Transmembrane</keyword>
<dbReference type="AlphaFoldDB" id="A0A014P4A0"/>
<organism evidence="8 9">
    <name type="scientific">Metarhizium robertsii</name>
    <dbReference type="NCBI Taxonomy" id="568076"/>
    <lineage>
        <taxon>Eukaryota</taxon>
        <taxon>Fungi</taxon>
        <taxon>Dikarya</taxon>
        <taxon>Ascomycota</taxon>
        <taxon>Pezizomycotina</taxon>
        <taxon>Sordariomycetes</taxon>
        <taxon>Hypocreomycetidae</taxon>
        <taxon>Hypocreales</taxon>
        <taxon>Clavicipitaceae</taxon>
        <taxon>Metarhizium</taxon>
    </lineage>
</organism>
<gene>
    <name evidence="8" type="ORF">X797_010498</name>
</gene>
<dbReference type="eggNOG" id="ENOG502SNX1">
    <property type="taxonomic scope" value="Eukaryota"/>
</dbReference>
<evidence type="ECO:0000256" key="6">
    <source>
        <dbReference type="SAM" id="Phobius"/>
    </source>
</evidence>
<dbReference type="InterPro" id="IPR052337">
    <property type="entry name" value="SAT4-like"/>
</dbReference>
<evidence type="ECO:0000256" key="4">
    <source>
        <dbReference type="ARBA" id="ARBA00023136"/>
    </source>
</evidence>
<evidence type="ECO:0000259" key="7">
    <source>
        <dbReference type="Pfam" id="PF20684"/>
    </source>
</evidence>